<feature type="transmembrane region" description="Helical" evidence="1">
    <location>
        <begin position="110"/>
        <end position="128"/>
    </location>
</feature>
<gene>
    <name evidence="3" type="ORF">RHSIM_Rhsim09G0148600</name>
</gene>
<dbReference type="EMBL" id="WJXA01000009">
    <property type="protein sequence ID" value="KAF7133128.1"/>
    <property type="molecule type" value="Genomic_DNA"/>
</dbReference>
<dbReference type="PANTHER" id="PTHR46890">
    <property type="entry name" value="NON-LTR RETROLELEMENT REVERSE TRANSCRIPTASE-LIKE PROTEIN-RELATED"/>
    <property type="match status" value="1"/>
</dbReference>
<name>A0A834LFP5_RHOSS</name>
<accession>A0A834LFP5</accession>
<organism evidence="3 4">
    <name type="scientific">Rhododendron simsii</name>
    <name type="common">Sims's rhododendron</name>
    <dbReference type="NCBI Taxonomy" id="118357"/>
    <lineage>
        <taxon>Eukaryota</taxon>
        <taxon>Viridiplantae</taxon>
        <taxon>Streptophyta</taxon>
        <taxon>Embryophyta</taxon>
        <taxon>Tracheophyta</taxon>
        <taxon>Spermatophyta</taxon>
        <taxon>Magnoliopsida</taxon>
        <taxon>eudicotyledons</taxon>
        <taxon>Gunneridae</taxon>
        <taxon>Pentapetalae</taxon>
        <taxon>asterids</taxon>
        <taxon>Ericales</taxon>
        <taxon>Ericaceae</taxon>
        <taxon>Ericoideae</taxon>
        <taxon>Rhodoreae</taxon>
        <taxon>Rhododendron</taxon>
    </lineage>
</organism>
<dbReference type="SUPFAM" id="SSF56672">
    <property type="entry name" value="DNA/RNA polymerases"/>
    <property type="match status" value="1"/>
</dbReference>
<evidence type="ECO:0000313" key="4">
    <source>
        <dbReference type="Proteomes" id="UP000626092"/>
    </source>
</evidence>
<dbReference type="Pfam" id="PF00078">
    <property type="entry name" value="RVT_1"/>
    <property type="match status" value="1"/>
</dbReference>
<dbReference type="InterPro" id="IPR000477">
    <property type="entry name" value="RT_dom"/>
</dbReference>
<dbReference type="AlphaFoldDB" id="A0A834LFP5"/>
<keyword evidence="1" id="KW-1133">Transmembrane helix</keyword>
<dbReference type="InterPro" id="IPR043502">
    <property type="entry name" value="DNA/RNA_pol_sf"/>
</dbReference>
<evidence type="ECO:0000259" key="2">
    <source>
        <dbReference type="Pfam" id="PF00078"/>
    </source>
</evidence>
<sequence length="131" mass="14818">MIPKVQCPMNMGQLRPISLCNSVYKVLAKVLVNRLQRFLPEIISNSQSAFVGGRMISDNIILVQEALHYMKNQRYGGNRSVAMKLDMSKAYDRVEWGFVEAIMHKMGFSGVWIGWIMGCISSVSYSILLPN</sequence>
<keyword evidence="1" id="KW-0472">Membrane</keyword>
<keyword evidence="1" id="KW-0812">Transmembrane</keyword>
<proteinExistence type="predicted"/>
<reference evidence="3" key="1">
    <citation type="submission" date="2019-11" db="EMBL/GenBank/DDBJ databases">
        <authorList>
            <person name="Liu Y."/>
            <person name="Hou J."/>
            <person name="Li T.-Q."/>
            <person name="Guan C.-H."/>
            <person name="Wu X."/>
            <person name="Wu H.-Z."/>
            <person name="Ling F."/>
            <person name="Zhang R."/>
            <person name="Shi X.-G."/>
            <person name="Ren J.-P."/>
            <person name="Chen E.-F."/>
            <person name="Sun J.-M."/>
        </authorList>
    </citation>
    <scope>NUCLEOTIDE SEQUENCE</scope>
    <source>
        <strain evidence="3">Adult_tree_wgs_1</strain>
        <tissue evidence="3">Leaves</tissue>
    </source>
</reference>
<dbReference type="Proteomes" id="UP000626092">
    <property type="component" value="Unassembled WGS sequence"/>
</dbReference>
<feature type="domain" description="Reverse transcriptase" evidence="2">
    <location>
        <begin position="2"/>
        <end position="119"/>
    </location>
</feature>
<keyword evidence="4" id="KW-1185">Reference proteome</keyword>
<dbReference type="PANTHER" id="PTHR46890:SF48">
    <property type="entry name" value="RNA-DIRECTED DNA POLYMERASE"/>
    <property type="match status" value="1"/>
</dbReference>
<evidence type="ECO:0000313" key="3">
    <source>
        <dbReference type="EMBL" id="KAF7133128.1"/>
    </source>
</evidence>
<comment type="caution">
    <text evidence="3">The sequence shown here is derived from an EMBL/GenBank/DDBJ whole genome shotgun (WGS) entry which is preliminary data.</text>
</comment>
<dbReference type="InterPro" id="IPR052343">
    <property type="entry name" value="Retrotransposon-Effector_Assoc"/>
</dbReference>
<evidence type="ECO:0000256" key="1">
    <source>
        <dbReference type="SAM" id="Phobius"/>
    </source>
</evidence>
<dbReference type="OrthoDB" id="1937198at2759"/>
<dbReference type="CDD" id="cd01650">
    <property type="entry name" value="RT_nLTR_like"/>
    <property type="match status" value="1"/>
</dbReference>
<protein>
    <recommendedName>
        <fullName evidence="2">Reverse transcriptase domain-containing protein</fullName>
    </recommendedName>
</protein>